<keyword evidence="4" id="KW-1185">Reference proteome</keyword>
<evidence type="ECO:0000256" key="1">
    <source>
        <dbReference type="SAM" id="MobiDB-lite"/>
    </source>
</evidence>
<reference evidence="2 4" key="4">
    <citation type="journal article" date="2015" name="BMC Genomics">
        <title>The completed genome sequence of the pathogenic ascomycete fungus Fusarium graminearum.</title>
        <authorList>
            <person name="King R."/>
            <person name="Urban M."/>
            <person name="Hammond-Kosack M.C."/>
            <person name="Hassani-Pak K."/>
            <person name="Hammond-Kosack K.E."/>
        </authorList>
    </citation>
    <scope>NUCLEOTIDE SEQUENCE [LARGE SCALE GENOMIC DNA]</scope>
    <source>
        <strain evidence="4">ATCC MYA-4620 / CBS 123657 / FGSC 9075 / NRRL 31084 / PH-1</strain>
        <strain evidence="2">PH-1</strain>
    </source>
</reference>
<evidence type="ECO:0000313" key="2">
    <source>
        <dbReference type="EMBL" id="CEF84675.1"/>
    </source>
</evidence>
<organism evidence="3">
    <name type="scientific">Gibberella zeae (strain ATCC MYA-4620 / CBS 123657 / FGSC 9075 / NRRL 31084 / PH-1)</name>
    <name type="common">Wheat head blight fungus</name>
    <name type="synonym">Fusarium graminearum</name>
    <dbReference type="NCBI Taxonomy" id="229533"/>
    <lineage>
        <taxon>Eukaryota</taxon>
        <taxon>Fungi</taxon>
        <taxon>Dikarya</taxon>
        <taxon>Ascomycota</taxon>
        <taxon>Pezizomycotina</taxon>
        <taxon>Sordariomycetes</taxon>
        <taxon>Hypocreomycetidae</taxon>
        <taxon>Hypocreales</taxon>
        <taxon>Nectriaceae</taxon>
        <taxon>Fusarium</taxon>
    </lineage>
</organism>
<proteinExistence type="predicted"/>
<accession>A0A0E0SE12</accession>
<reference key="3">
    <citation type="submission" date="2014-02" db="EMBL/GenBank/DDBJ databases">
        <title>A revised Fusarium graminearum genomic reference sequence using whole shotgun re-sequencing.</title>
        <authorList>
            <person name="King R."/>
            <person name="Urban M."/>
            <person name="Hassani-Pak K."/>
            <person name="Hammond-Kosack K."/>
        </authorList>
    </citation>
    <scope>NUCLEOTIDE SEQUENCE</scope>
    <source>
        <strain>PH-1</strain>
    </source>
</reference>
<dbReference type="EMBL" id="HG970335">
    <property type="protein sequence ID" value="CEF84675.1"/>
    <property type="molecule type" value="Genomic_DNA"/>
</dbReference>
<dbReference type="AlphaFoldDB" id="A0A0E0SE12"/>
<feature type="region of interest" description="Disordered" evidence="1">
    <location>
        <begin position="1"/>
        <end position="29"/>
    </location>
</feature>
<dbReference type="InParanoid" id="A0A0E0SE12"/>
<sequence length="96" mass="10507">MNTQNPQGSRSRIGAVGISPPTRRTGTQKSIVREARSGNRHKQTITNDNEIHVCWSGTVETRYGEVHGACGAFASDHDTGGHGKYEQKSFLCEHVL</sequence>
<protein>
    <submittedName>
        <fullName evidence="2">Chromosome 4, complete genome</fullName>
    </submittedName>
</protein>
<name>A0A0E0SE12_GIBZE</name>
<reference evidence="3 4" key="1">
    <citation type="journal article" date="2007" name="Science">
        <title>The Fusarium graminearum genome reveals a link between localized polymorphism and pathogen specialization.</title>
        <authorList>
            <person name="Cuomo C.A."/>
            <person name="Gueldener U."/>
            <person name="Xu J.-R."/>
            <person name="Trail F."/>
            <person name="Turgeon B.G."/>
            <person name="Di Pietro A."/>
            <person name="Walton J.D."/>
            <person name="Ma L.-J."/>
            <person name="Baker S.E."/>
            <person name="Rep M."/>
            <person name="Adam G."/>
            <person name="Antoniw J."/>
            <person name="Baldwin T."/>
            <person name="Calvo S.E."/>
            <person name="Chang Y.-L."/>
            <person name="DeCaprio D."/>
            <person name="Gale L.R."/>
            <person name="Gnerre S."/>
            <person name="Goswami R.S."/>
            <person name="Hammond-Kosack K."/>
            <person name="Harris L.J."/>
            <person name="Hilburn K."/>
            <person name="Kennell J.C."/>
            <person name="Kroken S."/>
            <person name="Magnuson J.K."/>
            <person name="Mannhaupt G."/>
            <person name="Mauceli E.W."/>
            <person name="Mewes H.-W."/>
            <person name="Mitterbauer R."/>
            <person name="Muehlbauer G."/>
            <person name="Muensterkoetter M."/>
            <person name="Nelson D."/>
            <person name="O'Donnell K."/>
            <person name="Ouellet T."/>
            <person name="Qi W."/>
            <person name="Quesneville H."/>
            <person name="Roncero M.I.G."/>
            <person name="Seong K.-Y."/>
            <person name="Tetko I.V."/>
            <person name="Urban M."/>
            <person name="Waalwijk C."/>
            <person name="Ward T.J."/>
            <person name="Yao J."/>
            <person name="Birren B.W."/>
            <person name="Kistler H.C."/>
        </authorList>
    </citation>
    <scope>NUCLEOTIDE SEQUENCE [LARGE SCALE GENOMIC DNA]</scope>
    <source>
        <strain evidence="4">ATCC MYA-4620 / CBS 123657 / FGSC 9075 / NRRL 31084 / PH-1</strain>
        <strain evidence="3">PH-1 / ATCC MYA-4620 / FGSC 9075 / NRRL 31084</strain>
    </source>
</reference>
<gene>
    <name evidence="2" type="ORF">FGRAMPH1_01T23481</name>
</gene>
<evidence type="ECO:0000313" key="3">
    <source>
        <dbReference type="EnsemblFungi" id="CEF84675"/>
    </source>
</evidence>
<feature type="compositionally biased region" description="Polar residues" evidence="1">
    <location>
        <begin position="1"/>
        <end position="10"/>
    </location>
</feature>
<reference evidence="3" key="5">
    <citation type="submission" date="2017-01" db="UniProtKB">
        <authorList>
            <consortium name="EnsemblFungi"/>
        </authorList>
    </citation>
    <scope>IDENTIFICATION</scope>
    <source>
        <strain evidence="3">PH-1 / ATCC MYA-4620 / FGSC 9075 / NRRL 31084</strain>
    </source>
</reference>
<evidence type="ECO:0000313" key="4">
    <source>
        <dbReference type="Proteomes" id="UP000070720"/>
    </source>
</evidence>
<dbReference type="Proteomes" id="UP000070720">
    <property type="component" value="Chromosome 4"/>
</dbReference>
<dbReference type="VEuPathDB" id="FungiDB:FGRAMPH1_01G23481"/>
<dbReference type="EnsemblFungi" id="CEF84675">
    <property type="protein sequence ID" value="CEF84675"/>
    <property type="gene ID" value="FGRRES_15397"/>
</dbReference>
<reference evidence="3 4" key="2">
    <citation type="journal article" date="2010" name="Nature">
        <title>Comparative genomics reveals mobile pathogenicity chromosomes in Fusarium.</title>
        <authorList>
            <person name="Ma L.J."/>
            <person name="van der Does H.C."/>
            <person name="Borkovich K.A."/>
            <person name="Coleman J.J."/>
            <person name="Daboussi M.J."/>
            <person name="Di Pietro A."/>
            <person name="Dufresne M."/>
            <person name="Freitag M."/>
            <person name="Grabherr M."/>
            <person name="Henrissat B."/>
            <person name="Houterman P.M."/>
            <person name="Kang S."/>
            <person name="Shim W.B."/>
            <person name="Woloshuk C."/>
            <person name="Xie X."/>
            <person name="Xu J.R."/>
            <person name="Antoniw J."/>
            <person name="Baker S.E."/>
            <person name="Bluhm B.H."/>
            <person name="Breakspear A."/>
            <person name="Brown D.W."/>
            <person name="Butchko R.A."/>
            <person name="Chapman S."/>
            <person name="Coulson R."/>
            <person name="Coutinho P.M."/>
            <person name="Danchin E.G."/>
            <person name="Diener A."/>
            <person name="Gale L.R."/>
            <person name="Gardiner D.M."/>
            <person name="Goff S."/>
            <person name="Hammond-Kosack K.E."/>
            <person name="Hilburn K."/>
            <person name="Hua-Van A."/>
            <person name="Jonkers W."/>
            <person name="Kazan K."/>
            <person name="Kodira C.D."/>
            <person name="Koehrsen M."/>
            <person name="Kumar L."/>
            <person name="Lee Y.H."/>
            <person name="Li L."/>
            <person name="Manners J.M."/>
            <person name="Miranda-Saavedra D."/>
            <person name="Mukherjee M."/>
            <person name="Park G."/>
            <person name="Park J."/>
            <person name="Park S.Y."/>
            <person name="Proctor R.H."/>
            <person name="Regev A."/>
            <person name="Ruiz-Roldan M.C."/>
            <person name="Sain D."/>
            <person name="Sakthikumar S."/>
            <person name="Sykes S."/>
            <person name="Schwartz D.C."/>
            <person name="Turgeon B.G."/>
            <person name="Wapinski I."/>
            <person name="Yoder O."/>
            <person name="Young S."/>
            <person name="Zeng Q."/>
            <person name="Zhou S."/>
            <person name="Galagan J."/>
            <person name="Cuomo C.A."/>
            <person name="Kistler H.C."/>
            <person name="Rep M."/>
        </authorList>
    </citation>
    <scope>GENOME REANNOTATION</scope>
    <source>
        <strain evidence="4">ATCC MYA-4620 / CBS 123657 / FGSC 9075 / NRRL 31084 / PH-1</strain>
        <strain evidence="3">PH-1 / ATCC MYA-4620 / FGSC 9075 / NRRL 31084</strain>
    </source>
</reference>